<dbReference type="SUPFAM" id="SSF55608">
    <property type="entry name" value="Homing endonucleases"/>
    <property type="match status" value="2"/>
</dbReference>
<name>Q3T4A6_ZANCU</name>
<gene>
    <name evidence="2" type="primary">orf276</name>
</gene>
<dbReference type="EMBL" id="AY863213">
    <property type="protein sequence ID" value="AAW49508.1"/>
    <property type="molecule type" value="Genomic_DNA"/>
</dbReference>
<sequence length="276" mass="32723">KIIIFNTILPNIIKNRSINKNSILLPNKDYLEKFLVGLLDGDGCITVFHDKSNNYLRIKILIALLNNELNLYMFNLLKKKLEMGRISIERKDKYVIYYIESKKDIYKTLKILDKYPLLTSRKICQLEYFKKFLENRNIDNYLNINKANIKYFKQEDIINKFNKNFLLPDYFNGWLSGFIEAEGNFKLILYKTGGIKSRQFQIGQNNDKYLLLAIKTYLNSFHKIYIDKDSNPLHYRISIGGEIANNNLLKHFKENPLLGNKLLSYNIWYNSFKVKN</sequence>
<keyword evidence="2" id="KW-0496">Mitochondrion</keyword>
<accession>Q3T4A6</accession>
<evidence type="ECO:0000259" key="1">
    <source>
        <dbReference type="Pfam" id="PF00961"/>
    </source>
</evidence>
<dbReference type="Pfam" id="PF00961">
    <property type="entry name" value="LAGLIDADG_1"/>
    <property type="match status" value="2"/>
</dbReference>
<dbReference type="PANTHER" id="PTHR36181">
    <property type="entry name" value="INTRON-ENCODED ENDONUCLEASE AI3-RELATED"/>
    <property type="match status" value="1"/>
</dbReference>
<dbReference type="GeneID" id="3260105"/>
<evidence type="ECO:0000313" key="2">
    <source>
        <dbReference type="EMBL" id="AAW49508.1"/>
    </source>
</evidence>
<proteinExistence type="predicted"/>
<feature type="non-terminal residue" evidence="2">
    <location>
        <position position="1"/>
    </location>
</feature>
<protein>
    <submittedName>
        <fullName evidence="2">Orf276</fullName>
    </submittedName>
</protein>
<dbReference type="AlphaFoldDB" id="Q3T4A6"/>
<geneLocation type="mitochondrion" evidence="2"/>
<feature type="domain" description="Homing endonuclease LAGLIDADG" evidence="1">
    <location>
        <begin position="35"/>
        <end position="128"/>
    </location>
</feature>
<dbReference type="GO" id="GO:0004519">
    <property type="term" value="F:endonuclease activity"/>
    <property type="evidence" value="ECO:0007669"/>
    <property type="project" value="InterPro"/>
</dbReference>
<dbReference type="GO" id="GO:0005739">
    <property type="term" value="C:mitochondrion"/>
    <property type="evidence" value="ECO:0007669"/>
    <property type="project" value="UniProtKB-ARBA"/>
</dbReference>
<dbReference type="InterPro" id="IPR051289">
    <property type="entry name" value="LAGLIDADG_Endonuclease"/>
</dbReference>
<dbReference type="InterPro" id="IPR027434">
    <property type="entry name" value="Homing_endonucl"/>
</dbReference>
<organism evidence="2">
    <name type="scientific">Zancudomyces culisetae</name>
    <name type="common">Gut fungus</name>
    <name type="synonym">Smittium culisetae</name>
    <dbReference type="NCBI Taxonomy" id="1213189"/>
    <lineage>
        <taxon>Eukaryota</taxon>
        <taxon>Fungi</taxon>
        <taxon>Fungi incertae sedis</taxon>
        <taxon>Zoopagomycota</taxon>
        <taxon>Kickxellomycotina</taxon>
        <taxon>Harpellomycetes</taxon>
        <taxon>Harpellales</taxon>
        <taxon>Legeriomycetaceae</taxon>
        <taxon>Zancudomyces</taxon>
    </lineage>
</organism>
<reference evidence="2" key="1">
    <citation type="journal article" date="2005" name="Nucleic Acids Res.">
        <title>Comparative mitochondrial genomics in zygomycetes: bacteria-like RNase P RNAs, mobile elements, and a close source of the group I intron invasion in angiosperms.</title>
        <authorList>
            <person name="Seif E."/>
            <person name="Leigh J."/>
            <person name="Liu Y."/>
            <person name="Roewer I."/>
            <person name="Forget L."/>
            <person name="Lang B.F."/>
        </authorList>
    </citation>
    <scope>NUCLEOTIDE SEQUENCE</scope>
    <source>
        <strain evidence="2">18-3</strain>
    </source>
</reference>
<feature type="domain" description="Homing endonuclease LAGLIDADG" evidence="1">
    <location>
        <begin position="175"/>
        <end position="269"/>
    </location>
</feature>
<dbReference type="Gene3D" id="3.10.28.10">
    <property type="entry name" value="Homing endonucleases"/>
    <property type="match status" value="2"/>
</dbReference>
<dbReference type="RefSeq" id="YP_203341.1">
    <property type="nucleotide sequence ID" value="NC_006837.1"/>
</dbReference>
<dbReference type="PANTHER" id="PTHR36181:SF2">
    <property type="entry name" value="INTRON-ENCODED ENDONUCLEASE AI3-RELATED"/>
    <property type="match status" value="1"/>
</dbReference>
<dbReference type="InterPro" id="IPR004860">
    <property type="entry name" value="LAGLIDADG_dom"/>
</dbReference>